<reference evidence="9" key="1">
    <citation type="submission" date="2022-09" db="EMBL/GenBank/DDBJ databases">
        <title>Eubacterium sp. LFL-14 isolated from human feces.</title>
        <authorList>
            <person name="Liu F."/>
        </authorList>
    </citation>
    <scope>NUCLEOTIDE SEQUENCE</scope>
    <source>
        <strain evidence="9">LFL-14</strain>
    </source>
</reference>
<dbReference type="EMBL" id="JAODBU010000010">
    <property type="protein sequence ID" value="MCT7399542.1"/>
    <property type="molecule type" value="Genomic_DNA"/>
</dbReference>
<evidence type="ECO:0000256" key="2">
    <source>
        <dbReference type="ARBA" id="ARBA00022448"/>
    </source>
</evidence>
<keyword evidence="10" id="KW-1185">Reference proteome</keyword>
<dbReference type="InterPro" id="IPR035906">
    <property type="entry name" value="MetI-like_sf"/>
</dbReference>
<dbReference type="SUPFAM" id="SSF161098">
    <property type="entry name" value="MetI-like"/>
    <property type="match status" value="1"/>
</dbReference>
<dbReference type="InterPro" id="IPR000515">
    <property type="entry name" value="MetI-like"/>
</dbReference>
<evidence type="ECO:0000256" key="1">
    <source>
        <dbReference type="ARBA" id="ARBA00004651"/>
    </source>
</evidence>
<keyword evidence="3" id="KW-1003">Cell membrane</keyword>
<name>A0ABT2M4G2_9FIRM</name>
<evidence type="ECO:0000313" key="9">
    <source>
        <dbReference type="EMBL" id="MCT7399542.1"/>
    </source>
</evidence>
<dbReference type="PANTHER" id="PTHR43005:SF1">
    <property type="entry name" value="SPERMIDINE_PUTRESCINE TRANSPORT SYSTEM PERMEASE PROTEIN"/>
    <property type="match status" value="1"/>
</dbReference>
<dbReference type="Pfam" id="PF00528">
    <property type="entry name" value="BPD_transp_1"/>
    <property type="match status" value="1"/>
</dbReference>
<feature type="domain" description="ABC transmembrane type-1" evidence="8">
    <location>
        <begin position="80"/>
        <end position="299"/>
    </location>
</feature>
<feature type="transmembrane region" description="Helical" evidence="7">
    <location>
        <begin position="84"/>
        <end position="106"/>
    </location>
</feature>
<dbReference type="PANTHER" id="PTHR43005">
    <property type="entry name" value="BLR7065 PROTEIN"/>
    <property type="match status" value="1"/>
</dbReference>
<keyword evidence="4 7" id="KW-0812">Transmembrane</keyword>
<evidence type="ECO:0000313" key="10">
    <source>
        <dbReference type="Proteomes" id="UP001431199"/>
    </source>
</evidence>
<evidence type="ECO:0000256" key="5">
    <source>
        <dbReference type="ARBA" id="ARBA00022989"/>
    </source>
</evidence>
<feature type="transmembrane region" description="Helical" evidence="7">
    <location>
        <begin position="230"/>
        <end position="253"/>
    </location>
</feature>
<evidence type="ECO:0000256" key="6">
    <source>
        <dbReference type="ARBA" id="ARBA00023136"/>
    </source>
</evidence>
<gene>
    <name evidence="9" type="ORF">N5B56_10670</name>
</gene>
<organism evidence="9 10">
    <name type="scientific">Eubacterium album</name>
    <dbReference type="NCBI Taxonomy" id="2978477"/>
    <lineage>
        <taxon>Bacteria</taxon>
        <taxon>Bacillati</taxon>
        <taxon>Bacillota</taxon>
        <taxon>Clostridia</taxon>
        <taxon>Eubacteriales</taxon>
        <taxon>Eubacteriaceae</taxon>
        <taxon>Eubacterium</taxon>
    </lineage>
</organism>
<feature type="transmembrane region" description="Helical" evidence="7">
    <location>
        <begin position="118"/>
        <end position="138"/>
    </location>
</feature>
<feature type="transmembrane region" description="Helical" evidence="7">
    <location>
        <begin position="169"/>
        <end position="191"/>
    </location>
</feature>
<evidence type="ECO:0000256" key="7">
    <source>
        <dbReference type="RuleBase" id="RU363032"/>
    </source>
</evidence>
<proteinExistence type="inferred from homology"/>
<dbReference type="PROSITE" id="PS50928">
    <property type="entry name" value="ABC_TM1"/>
    <property type="match status" value="1"/>
</dbReference>
<sequence>MAKTIAERNHKKHASGEGFKIFLLFLPYALLFITFILLPIIIAMGLSFTYFDVINTPKFAGLHNYITLLTGDEVFMKYVLPNTVLYAIVVGIGGYILSFLMAWLLAQVTPRIRTVYALAMYTPSMVGQVLITVIWKTIFSGDQTGLANAYLQKFGIIDQPIQWLISSDYFMPIMIFVSLWSSMGIGFLSMLSGILNIDQELYEAAYVDGIKNRAQEIIYITVPSMKPQMLFGAVMAIVNAFNMGWIGVALAGANPTPDYSGQLIANHIDDYAFLRYEMGYAAAISVALLALVWICSQVANKLFTEKDEF</sequence>
<accession>A0ABT2M4G2</accession>
<dbReference type="Gene3D" id="1.10.3720.10">
    <property type="entry name" value="MetI-like"/>
    <property type="match status" value="1"/>
</dbReference>
<dbReference type="Proteomes" id="UP001431199">
    <property type="component" value="Unassembled WGS sequence"/>
</dbReference>
<comment type="similarity">
    <text evidence="7">Belongs to the binding-protein-dependent transport system permease family.</text>
</comment>
<feature type="transmembrane region" description="Helical" evidence="7">
    <location>
        <begin position="278"/>
        <end position="296"/>
    </location>
</feature>
<keyword evidence="5 7" id="KW-1133">Transmembrane helix</keyword>
<comment type="caution">
    <text evidence="9">The sequence shown here is derived from an EMBL/GenBank/DDBJ whole genome shotgun (WGS) entry which is preliminary data.</text>
</comment>
<comment type="subcellular location">
    <subcellularLocation>
        <location evidence="1 7">Cell membrane</location>
        <topology evidence="1 7">Multi-pass membrane protein</topology>
    </subcellularLocation>
</comment>
<dbReference type="RefSeq" id="WP_147586643.1">
    <property type="nucleotide sequence ID" value="NZ_JAODBU010000010.1"/>
</dbReference>
<dbReference type="CDD" id="cd06261">
    <property type="entry name" value="TM_PBP2"/>
    <property type="match status" value="1"/>
</dbReference>
<evidence type="ECO:0000256" key="4">
    <source>
        <dbReference type="ARBA" id="ARBA00022692"/>
    </source>
</evidence>
<keyword evidence="2 7" id="KW-0813">Transport</keyword>
<keyword evidence="6 7" id="KW-0472">Membrane</keyword>
<evidence type="ECO:0000256" key="3">
    <source>
        <dbReference type="ARBA" id="ARBA00022475"/>
    </source>
</evidence>
<feature type="transmembrane region" description="Helical" evidence="7">
    <location>
        <begin position="21"/>
        <end position="51"/>
    </location>
</feature>
<protein>
    <submittedName>
        <fullName evidence="9">Sugar ABC transporter permease</fullName>
    </submittedName>
</protein>
<evidence type="ECO:0000259" key="8">
    <source>
        <dbReference type="PROSITE" id="PS50928"/>
    </source>
</evidence>